<dbReference type="GO" id="GO:0046103">
    <property type="term" value="P:inosine biosynthetic process"/>
    <property type="evidence" value="ECO:0007669"/>
    <property type="project" value="TreeGrafter"/>
</dbReference>
<dbReference type="Pfam" id="PF08451">
    <property type="entry name" value="A_deaminase_N"/>
    <property type="match status" value="1"/>
</dbReference>
<dbReference type="Gene3D" id="3.20.20.140">
    <property type="entry name" value="Metal-dependent hydrolases"/>
    <property type="match status" value="1"/>
</dbReference>
<accession>A0A9P0I7U7</accession>
<dbReference type="GO" id="GO:0004000">
    <property type="term" value="F:adenosine deaminase activity"/>
    <property type="evidence" value="ECO:0007669"/>
    <property type="project" value="TreeGrafter"/>
</dbReference>
<dbReference type="GO" id="GO:0005615">
    <property type="term" value="C:extracellular space"/>
    <property type="evidence" value="ECO:0007669"/>
    <property type="project" value="InterPro"/>
</dbReference>
<dbReference type="AlphaFoldDB" id="A0A9P0I7U7"/>
<dbReference type="PANTHER" id="PTHR11409">
    <property type="entry name" value="ADENOSINE DEAMINASE"/>
    <property type="match status" value="1"/>
</dbReference>
<feature type="domain" description="Adenosine/AMP deaminase N-terminal" evidence="1">
    <location>
        <begin position="1"/>
        <end position="60"/>
    </location>
</feature>
<dbReference type="SUPFAM" id="SSF51556">
    <property type="entry name" value="Metallo-dependent hydrolases"/>
    <property type="match status" value="1"/>
</dbReference>
<evidence type="ECO:0000313" key="3">
    <source>
        <dbReference type="Proteomes" id="UP001153321"/>
    </source>
</evidence>
<reference evidence="2" key="1">
    <citation type="submission" date="2022-02" db="EMBL/GenBank/DDBJ databases">
        <authorList>
            <person name="King R."/>
        </authorList>
    </citation>
    <scope>NUCLEOTIDE SEQUENCE</scope>
</reference>
<dbReference type="InterPro" id="IPR013659">
    <property type="entry name" value="A_deaminase_N"/>
</dbReference>
<dbReference type="InterPro" id="IPR006330">
    <property type="entry name" value="Ado/ade_deaminase"/>
</dbReference>
<name>A0A9P0I7U7_SPOLI</name>
<dbReference type="PANTHER" id="PTHR11409:SF39">
    <property type="entry name" value="ADENOSINE DEAMINASE 2"/>
    <property type="match status" value="1"/>
</dbReference>
<gene>
    <name evidence="2" type="ORF">SPLIT_LOCUS6347</name>
</gene>
<sequence length="289" mass="34325">MMVGNSIELSDSELMANEIIMDLKREVIDYGFRNPKHYHLSKHFFEYKEMVKDTKLYKILKSMPKGAVLHGHDTAMLGPDYVLELTYYDDLWICFKEDQSDISFIFSKYRPSGWCETKWERAEDIRSTTNVTEFDAKLRKFFTIVIDNPQEVYTDVNTVWEYFSKYFIRTGPLFTYKPVWEKYYYDTLFALREDNIMYFEIRSVLPPLYDLAGNVYDSVDTAKSYKRVTEKFKKDYPDFFGAKLIYAPLKLVDRATVKNYIKIAKEIHELMPDFLAGFDLVGKRIWEGL</sequence>
<dbReference type="GO" id="GO:0006154">
    <property type="term" value="P:adenosine catabolic process"/>
    <property type="evidence" value="ECO:0007669"/>
    <property type="project" value="TreeGrafter"/>
</dbReference>
<dbReference type="EMBL" id="LR824553">
    <property type="protein sequence ID" value="CAH1640991.1"/>
    <property type="molecule type" value="Genomic_DNA"/>
</dbReference>
<evidence type="ECO:0000313" key="2">
    <source>
        <dbReference type="EMBL" id="CAH1640991.1"/>
    </source>
</evidence>
<organism evidence="2 3">
    <name type="scientific">Spodoptera littoralis</name>
    <name type="common">Egyptian cotton leafworm</name>
    <dbReference type="NCBI Taxonomy" id="7109"/>
    <lineage>
        <taxon>Eukaryota</taxon>
        <taxon>Metazoa</taxon>
        <taxon>Ecdysozoa</taxon>
        <taxon>Arthropoda</taxon>
        <taxon>Hexapoda</taxon>
        <taxon>Insecta</taxon>
        <taxon>Pterygota</taxon>
        <taxon>Neoptera</taxon>
        <taxon>Endopterygota</taxon>
        <taxon>Lepidoptera</taxon>
        <taxon>Glossata</taxon>
        <taxon>Ditrysia</taxon>
        <taxon>Noctuoidea</taxon>
        <taxon>Noctuidae</taxon>
        <taxon>Amphipyrinae</taxon>
        <taxon>Spodoptera</taxon>
    </lineage>
</organism>
<dbReference type="Proteomes" id="UP001153321">
    <property type="component" value="Chromosome 22"/>
</dbReference>
<proteinExistence type="predicted"/>
<dbReference type="InterPro" id="IPR032466">
    <property type="entry name" value="Metal_Hydrolase"/>
</dbReference>
<protein>
    <recommendedName>
        <fullName evidence="1">Adenosine/AMP deaminase N-terminal domain-containing protein</fullName>
    </recommendedName>
</protein>
<evidence type="ECO:0000259" key="1">
    <source>
        <dbReference type="Pfam" id="PF08451"/>
    </source>
</evidence>
<keyword evidence="3" id="KW-1185">Reference proteome</keyword>